<feature type="transmembrane region" description="Helical" evidence="7">
    <location>
        <begin position="39"/>
        <end position="61"/>
    </location>
</feature>
<evidence type="ECO:0000256" key="2">
    <source>
        <dbReference type="ARBA" id="ARBA00007400"/>
    </source>
</evidence>
<dbReference type="GO" id="GO:0016413">
    <property type="term" value="F:O-acetyltransferase activity"/>
    <property type="evidence" value="ECO:0007669"/>
    <property type="project" value="TreeGrafter"/>
</dbReference>
<dbReference type="PANTHER" id="PTHR40074">
    <property type="entry name" value="O-ACETYLTRANSFERASE WECH"/>
    <property type="match status" value="1"/>
</dbReference>
<evidence type="ECO:0000256" key="3">
    <source>
        <dbReference type="ARBA" id="ARBA00022475"/>
    </source>
</evidence>
<evidence type="ECO:0000256" key="1">
    <source>
        <dbReference type="ARBA" id="ARBA00004651"/>
    </source>
</evidence>
<dbReference type="InterPro" id="IPR002656">
    <property type="entry name" value="Acyl_transf_3_dom"/>
</dbReference>
<evidence type="ECO:0000256" key="5">
    <source>
        <dbReference type="ARBA" id="ARBA00022989"/>
    </source>
</evidence>
<feature type="transmembrane region" description="Helical" evidence="7">
    <location>
        <begin position="270"/>
        <end position="292"/>
    </location>
</feature>
<sequence length="331" mass="38560">MIKEWDLLRAIACLSIVTLHTTTWMTFHNEFYAEHTALHFMRILLCFATPTFIVLSIIILAHKYPNQLPPNFWSKRIRFLLVPYMAWAIIYAGIAETIYRKDLFFITVLQNFFRGDFVGWFVIVILQLYALYALLKKYQLADVVVLPLTICISLVHHALIQLPYPFFMTHQTQFRLLLTGWLGYFALAYLAGKHYKKLAAALLRYRWWTLVTALLSTMLIFINMKLGQTGIHSRRLDLIPFVCSISALILAWGQKLPYFKIVRILSRYAFMIYLIHWQVLWFGSGFIMRFGLSFKVTIVIIVTLTVALCIAIAWTIARLPFGQYIVGAIKK</sequence>
<dbReference type="PATRIC" id="fig|1461583.4.peg.2328"/>
<evidence type="ECO:0000259" key="8">
    <source>
        <dbReference type="Pfam" id="PF01757"/>
    </source>
</evidence>
<feature type="transmembrane region" description="Helical" evidence="7">
    <location>
        <begin position="298"/>
        <end position="321"/>
    </location>
</feature>
<organism evidence="9">
    <name type="scientific">Metalysinibacillus saudimassiliensis</name>
    <dbReference type="NCBI Taxonomy" id="1461583"/>
    <lineage>
        <taxon>Bacteria</taxon>
        <taxon>Bacillati</taxon>
        <taxon>Bacillota</taxon>
        <taxon>Bacilli</taxon>
        <taxon>Bacillales</taxon>
        <taxon>Caryophanaceae</taxon>
        <taxon>Metalysinibacillus</taxon>
    </lineage>
</organism>
<feature type="transmembrane region" description="Helical" evidence="7">
    <location>
        <begin position="81"/>
        <end position="98"/>
    </location>
</feature>
<feature type="transmembrane region" description="Helical" evidence="7">
    <location>
        <begin position="176"/>
        <end position="195"/>
    </location>
</feature>
<dbReference type="PANTHER" id="PTHR40074:SF2">
    <property type="entry name" value="O-ACETYLTRANSFERASE WECH"/>
    <property type="match status" value="1"/>
</dbReference>
<evidence type="ECO:0000256" key="4">
    <source>
        <dbReference type="ARBA" id="ARBA00022692"/>
    </source>
</evidence>
<dbReference type="GO" id="GO:0005886">
    <property type="term" value="C:plasma membrane"/>
    <property type="evidence" value="ECO:0007669"/>
    <property type="project" value="UniProtKB-SubCell"/>
</dbReference>
<dbReference type="HOGENOM" id="CLU_064947_0_0_9"/>
<evidence type="ECO:0000256" key="6">
    <source>
        <dbReference type="ARBA" id="ARBA00023136"/>
    </source>
</evidence>
<feature type="transmembrane region" description="Helical" evidence="7">
    <location>
        <begin position="7"/>
        <end position="27"/>
    </location>
</feature>
<name>A0A078MGC4_9BACL</name>
<keyword evidence="6 7" id="KW-0472">Membrane</keyword>
<feature type="transmembrane region" description="Helical" evidence="7">
    <location>
        <begin position="238"/>
        <end position="258"/>
    </location>
</feature>
<dbReference type="GO" id="GO:0009246">
    <property type="term" value="P:enterobacterial common antigen biosynthetic process"/>
    <property type="evidence" value="ECO:0007669"/>
    <property type="project" value="TreeGrafter"/>
</dbReference>
<evidence type="ECO:0000313" key="9">
    <source>
        <dbReference type="EMBL" id="CEA05340.1"/>
    </source>
</evidence>
<dbReference type="EMBL" id="LN483077">
    <property type="protein sequence ID" value="CEA05340.1"/>
    <property type="molecule type" value="Genomic_DNA"/>
</dbReference>
<evidence type="ECO:0000256" key="7">
    <source>
        <dbReference type="SAM" id="Phobius"/>
    </source>
</evidence>
<accession>A0A078MGC4</accession>
<feature type="transmembrane region" description="Helical" evidence="7">
    <location>
        <begin position="118"/>
        <end position="135"/>
    </location>
</feature>
<feature type="transmembrane region" description="Helical" evidence="7">
    <location>
        <begin position="144"/>
        <end position="164"/>
    </location>
</feature>
<comment type="similarity">
    <text evidence="2">Belongs to the acyltransferase 3 family.</text>
</comment>
<feature type="domain" description="Acyltransferase 3" evidence="8">
    <location>
        <begin position="3"/>
        <end position="314"/>
    </location>
</feature>
<gene>
    <name evidence="9" type="primary">icaC</name>
    <name evidence="9" type="ORF">BN1050_02411</name>
</gene>
<dbReference type="AlphaFoldDB" id="A0A078MGC4"/>
<feature type="transmembrane region" description="Helical" evidence="7">
    <location>
        <begin position="207"/>
        <end position="226"/>
    </location>
</feature>
<protein>
    <submittedName>
        <fullName evidence="9">Putative poly-beta-1,6-N-acetyl-D-glucosamine export protein</fullName>
    </submittedName>
</protein>
<keyword evidence="5 7" id="KW-1133">Transmembrane helix</keyword>
<proteinExistence type="inferred from homology"/>
<dbReference type="Pfam" id="PF01757">
    <property type="entry name" value="Acyl_transf_3"/>
    <property type="match status" value="1"/>
</dbReference>
<keyword evidence="3" id="KW-1003">Cell membrane</keyword>
<comment type="subcellular location">
    <subcellularLocation>
        <location evidence="1">Cell membrane</location>
        <topology evidence="1">Multi-pass membrane protein</topology>
    </subcellularLocation>
</comment>
<keyword evidence="4 7" id="KW-0812">Transmembrane</keyword>
<reference evidence="9" key="1">
    <citation type="submission" date="2014-07" db="EMBL/GenBank/DDBJ databases">
        <authorList>
            <person name="Urmite Genomes Urmite Genomes"/>
        </authorList>
    </citation>
    <scope>NUCLEOTIDE SEQUENCE</scope>
    <source>
        <strain evidence="9">13S34_air</strain>
    </source>
</reference>